<dbReference type="PROSITE" id="PS50102">
    <property type="entry name" value="RRM"/>
    <property type="match status" value="1"/>
</dbReference>
<evidence type="ECO:0000256" key="2">
    <source>
        <dbReference type="PROSITE-ProRule" id="PRU00176"/>
    </source>
</evidence>
<feature type="region of interest" description="Disordered" evidence="3">
    <location>
        <begin position="226"/>
        <end position="326"/>
    </location>
</feature>
<feature type="region of interest" description="Disordered" evidence="3">
    <location>
        <begin position="492"/>
        <end position="516"/>
    </location>
</feature>
<dbReference type="PANTHER" id="PTHR48029:SF1">
    <property type="entry name" value="NUCLEOLAR PROTEIN 8"/>
    <property type="match status" value="1"/>
</dbReference>
<keyword evidence="6" id="KW-1185">Reference proteome</keyword>
<dbReference type="AlphaFoldDB" id="A0AAW0XWJ4"/>
<feature type="compositionally biased region" description="Basic and acidic residues" evidence="3">
    <location>
        <begin position="274"/>
        <end position="294"/>
    </location>
</feature>
<feature type="compositionally biased region" description="Basic residues" evidence="3">
    <location>
        <begin position="180"/>
        <end position="190"/>
    </location>
</feature>
<dbReference type="SUPFAM" id="SSF54928">
    <property type="entry name" value="RNA-binding domain, RBD"/>
    <property type="match status" value="1"/>
</dbReference>
<evidence type="ECO:0000256" key="1">
    <source>
        <dbReference type="ARBA" id="ARBA00022884"/>
    </source>
</evidence>
<organism evidence="5 6">
    <name type="scientific">Cherax quadricarinatus</name>
    <name type="common">Australian red claw crayfish</name>
    <dbReference type="NCBI Taxonomy" id="27406"/>
    <lineage>
        <taxon>Eukaryota</taxon>
        <taxon>Metazoa</taxon>
        <taxon>Ecdysozoa</taxon>
        <taxon>Arthropoda</taxon>
        <taxon>Crustacea</taxon>
        <taxon>Multicrustacea</taxon>
        <taxon>Malacostraca</taxon>
        <taxon>Eumalacostraca</taxon>
        <taxon>Eucarida</taxon>
        <taxon>Decapoda</taxon>
        <taxon>Pleocyemata</taxon>
        <taxon>Astacidea</taxon>
        <taxon>Parastacoidea</taxon>
        <taxon>Parastacidae</taxon>
        <taxon>Cherax</taxon>
    </lineage>
</organism>
<sequence length="516" mass="58350">MPKIRLFVGGLSEKVDEQSLGSRLTHFGTVSGIDLKEKTDPEGNVVSRFSYVNIDAPSEKIDECIGLLNGSIWQGSCLRVEPAKESFLDRLSRERAAQQQNQQQCGYPEMTAKSPPPVTLAKEMKKHDGVKTMRLHRGDQEDNNESFKEEEKSKGKKKHKTFKSESIKSEIIMSEDIDHKKKKKEKRKSSPTKTEEPMFIKQKQKHKAEEEMMSAFKKCSSVWADSDSEINNDDTNDHKRKISHIDDKEDSSDQDFNDDVRLDKSASLASAKTYKQEKSKIENLRSLRNSKDNSEATVDNDTSDSHDFGDIRKEHQPQEEILANLEVSDGCSTTLKLKTAEDIASSNEGMPRYDPTLANQSSTQNKEIKQTAPSEAQTGNKYVKVSKVLNFKQNSSGFSFLARFSQQVKDKSDDTENEKLPVQVIVPPKPVIPAQLQVKKKPFFIHSDDPLIEDAIAWMAQSLTCEVEKEFIKIQPQLRSLYKIRSQRAMKESRFSRGRGRGQARGGRGIGRGAPY</sequence>
<accession>A0AAW0XWJ4</accession>
<name>A0AAW0XWJ4_CHEQU</name>
<feature type="compositionally biased region" description="Basic and acidic residues" evidence="3">
    <location>
        <begin position="133"/>
        <end position="153"/>
    </location>
</feature>
<dbReference type="PANTHER" id="PTHR48029">
    <property type="entry name" value="NUCLEOLAR PROTEIN 8"/>
    <property type="match status" value="1"/>
</dbReference>
<feature type="compositionally biased region" description="Acidic residues" evidence="3">
    <location>
        <begin position="248"/>
        <end position="257"/>
    </location>
</feature>
<dbReference type="GO" id="GO:0003723">
    <property type="term" value="F:RNA binding"/>
    <property type="evidence" value="ECO:0007669"/>
    <property type="project" value="UniProtKB-UniRule"/>
</dbReference>
<dbReference type="InterPro" id="IPR012677">
    <property type="entry name" value="Nucleotide-bd_a/b_plait_sf"/>
</dbReference>
<feature type="compositionally biased region" description="Polar residues" evidence="3">
    <location>
        <begin position="357"/>
        <end position="376"/>
    </location>
</feature>
<feature type="domain" description="RRM" evidence="4">
    <location>
        <begin position="4"/>
        <end position="85"/>
    </location>
</feature>
<proteinExistence type="predicted"/>
<feature type="region of interest" description="Disordered" evidence="3">
    <location>
        <begin position="341"/>
        <end position="376"/>
    </location>
</feature>
<dbReference type="Proteomes" id="UP001445076">
    <property type="component" value="Unassembled WGS sequence"/>
</dbReference>
<reference evidence="5 6" key="1">
    <citation type="journal article" date="2024" name="BMC Genomics">
        <title>Genome assembly of redclaw crayfish (Cherax quadricarinatus) provides insights into its immune adaptation and hypoxia tolerance.</title>
        <authorList>
            <person name="Liu Z."/>
            <person name="Zheng J."/>
            <person name="Li H."/>
            <person name="Fang K."/>
            <person name="Wang S."/>
            <person name="He J."/>
            <person name="Zhou D."/>
            <person name="Weng S."/>
            <person name="Chi M."/>
            <person name="Gu Z."/>
            <person name="He J."/>
            <person name="Li F."/>
            <person name="Wang M."/>
        </authorList>
    </citation>
    <scope>NUCLEOTIDE SEQUENCE [LARGE SCALE GENOMIC DNA]</scope>
    <source>
        <strain evidence="5">ZL_2023a</strain>
    </source>
</reference>
<dbReference type="InterPro" id="IPR000504">
    <property type="entry name" value="RRM_dom"/>
</dbReference>
<dbReference type="Gene3D" id="3.30.70.330">
    <property type="match status" value="1"/>
</dbReference>
<feature type="compositionally biased region" description="Basic and acidic residues" evidence="3">
    <location>
        <begin position="303"/>
        <end position="318"/>
    </location>
</feature>
<comment type="caution">
    <text evidence="5">The sequence shown here is derived from an EMBL/GenBank/DDBJ whole genome shotgun (WGS) entry which is preliminary data.</text>
</comment>
<evidence type="ECO:0000313" key="5">
    <source>
        <dbReference type="EMBL" id="KAK8748916.1"/>
    </source>
</evidence>
<dbReference type="EMBL" id="JARKIK010000010">
    <property type="protein sequence ID" value="KAK8748916.1"/>
    <property type="molecule type" value="Genomic_DNA"/>
</dbReference>
<dbReference type="InterPro" id="IPR035979">
    <property type="entry name" value="RBD_domain_sf"/>
</dbReference>
<evidence type="ECO:0000259" key="4">
    <source>
        <dbReference type="PROSITE" id="PS50102"/>
    </source>
</evidence>
<evidence type="ECO:0000313" key="6">
    <source>
        <dbReference type="Proteomes" id="UP001445076"/>
    </source>
</evidence>
<gene>
    <name evidence="5" type="ORF">OTU49_015590</name>
</gene>
<evidence type="ECO:0000256" key="3">
    <source>
        <dbReference type="SAM" id="MobiDB-lite"/>
    </source>
</evidence>
<feature type="region of interest" description="Disordered" evidence="3">
    <location>
        <begin position="133"/>
        <end position="213"/>
    </location>
</feature>
<protein>
    <recommendedName>
        <fullName evidence="4">RRM domain-containing protein</fullName>
    </recommendedName>
</protein>
<keyword evidence="1 2" id="KW-0694">RNA-binding</keyword>
<feature type="compositionally biased region" description="Gly residues" evidence="3">
    <location>
        <begin position="503"/>
        <end position="516"/>
    </location>
</feature>